<feature type="domain" description="MAM" evidence="1">
    <location>
        <begin position="595"/>
        <end position="749"/>
    </location>
</feature>
<dbReference type="GO" id="GO:0016020">
    <property type="term" value="C:membrane"/>
    <property type="evidence" value="ECO:0007669"/>
    <property type="project" value="InterPro"/>
</dbReference>
<dbReference type="EnsemblMetazoa" id="CapteT218762">
    <property type="protein sequence ID" value="CapteP218762"/>
    <property type="gene ID" value="CapteG218762"/>
</dbReference>
<dbReference type="CDD" id="cd06263">
    <property type="entry name" value="MAM"/>
    <property type="match status" value="6"/>
</dbReference>
<dbReference type="Gene3D" id="2.60.120.200">
    <property type="match status" value="6"/>
</dbReference>
<dbReference type="SUPFAM" id="SSF49899">
    <property type="entry name" value="Concanavalin A-like lectins/glucanases"/>
    <property type="match status" value="6"/>
</dbReference>
<feature type="domain" description="MAM" evidence="1">
    <location>
        <begin position="753"/>
        <end position="907"/>
    </location>
</feature>
<dbReference type="SMART" id="SM00137">
    <property type="entry name" value="MAM"/>
    <property type="match status" value="6"/>
</dbReference>
<evidence type="ECO:0000313" key="2">
    <source>
        <dbReference type="EMBL" id="ELT88549.1"/>
    </source>
</evidence>
<evidence type="ECO:0000313" key="4">
    <source>
        <dbReference type="Proteomes" id="UP000014760"/>
    </source>
</evidence>
<gene>
    <name evidence="2" type="ORF">CAPTEDRAFT_218762</name>
</gene>
<dbReference type="OMA" id="HLVCDNK"/>
<evidence type="ECO:0000259" key="1">
    <source>
        <dbReference type="PROSITE" id="PS50060"/>
    </source>
</evidence>
<dbReference type="AlphaFoldDB" id="R7T5D8"/>
<dbReference type="PROSITE" id="PS50060">
    <property type="entry name" value="MAM_2"/>
    <property type="match status" value="6"/>
</dbReference>
<organism evidence="2">
    <name type="scientific">Capitella teleta</name>
    <name type="common">Polychaete worm</name>
    <dbReference type="NCBI Taxonomy" id="283909"/>
    <lineage>
        <taxon>Eukaryota</taxon>
        <taxon>Metazoa</taxon>
        <taxon>Spiralia</taxon>
        <taxon>Lophotrochozoa</taxon>
        <taxon>Annelida</taxon>
        <taxon>Polychaeta</taxon>
        <taxon>Sedentaria</taxon>
        <taxon>Scolecida</taxon>
        <taxon>Capitellidae</taxon>
        <taxon>Capitella</taxon>
    </lineage>
</organism>
<dbReference type="PANTHER" id="PTHR23282">
    <property type="entry name" value="APICAL ENDOSOMAL GLYCOPROTEIN PRECURSOR"/>
    <property type="match status" value="1"/>
</dbReference>
<reference evidence="3" key="3">
    <citation type="submission" date="2015-06" db="UniProtKB">
        <authorList>
            <consortium name="EnsemblMetazoa"/>
        </authorList>
    </citation>
    <scope>IDENTIFICATION</scope>
</reference>
<dbReference type="InterPro" id="IPR051560">
    <property type="entry name" value="MAM_domain-containing"/>
</dbReference>
<dbReference type="OrthoDB" id="412155at2759"/>
<feature type="domain" description="MAM" evidence="1">
    <location>
        <begin position="278"/>
        <end position="432"/>
    </location>
</feature>
<proteinExistence type="predicted"/>
<dbReference type="PANTHER" id="PTHR23282:SF101">
    <property type="entry name" value="MAM DOMAIN-CONTAINING PROTEIN"/>
    <property type="match status" value="1"/>
</dbReference>
<dbReference type="EMBL" id="KB311801">
    <property type="protein sequence ID" value="ELT88549.1"/>
    <property type="molecule type" value="Genomic_DNA"/>
</dbReference>
<accession>R7T5D8</accession>
<name>R7T5D8_CAPTE</name>
<protein>
    <recommendedName>
        <fullName evidence="1">MAM domain-containing protein</fullName>
    </recommendedName>
</protein>
<dbReference type="STRING" id="283909.R7T5D8"/>
<feature type="domain" description="MAM" evidence="1">
    <location>
        <begin position="71"/>
        <end position="231"/>
    </location>
</feature>
<dbReference type="InterPro" id="IPR000998">
    <property type="entry name" value="MAM_dom"/>
</dbReference>
<sequence>MSPIVFTVAALECTRVGLRFPGTAAHAYLPCSPIGPTDAAEQRLRFKMHSHRILIVLLSLSALSSAQMLPWNCNFDDGLCGITQDESDNRDWMRLDNFTPTSNTGPSTAQSPRFFLYFETSDPVREGEVTRFTTPDLQYSGSVCVDFWYHMYGASMGSLKVFSQTGLDSSTISDSDFFVSGDQGNVWINAKVTVDLNSNNGRVGWQATKGNEIQSDIAVDTISITRGACPVTVSPTIETTTPSEVIMTTAEDVDEVTIVTVEPEGENTGGDDERSLPYSCSFETDFCQMNQRTNDNFDWLRLSGGTPTGNSGPNGASQGTFYAYTEMSSPRNQGDVAVLETPSLLYSGDVCISFDYHVYGSTVGNFYVTLSSNPEIRLLDISTDLGNEWKSANIIANLRSGDRVVFTGVTGSDVYGDIAIDSLNIATGTCEVTLPYVCSFENENLCQMTQSENDDFDWERSSGSTGTSLTGPSGASEGSYYMFTEMSSPRVPNDRATLISPELGYTGDICIRFDYHAFGVDFGGFYVTLESSPNNRLLDVTTEQGDQWIPASLNARINEGEKVLFTAVRGSDVRGDAAIDNLNIETGACAKTLPYTCSFEDNFCDMSQSATNDFDWTRLSGQTPTGGTGPTAAYDGEFYAYTEMSSPRQENDVARLETPELDAEGAICVTFRYSAYGSSLGRLYVTQSSNVNNVGLDIRADQGEQWLTADLSFNIARFEKIYFTAVRGSDVYGDFAIDDLDIASGSCGETLPWTCGFESNFCDMEQLSNDQFDWSRNEGLTGTSDTGPTAAYQGTWFMYIEASSPRQNGDVAAIQTPQFAVTGSVCVRFAYNMYGVGINRFYVVNSRDSSRPVFDQTGNKQESWLTAQIDMELTSGDRLVFYGIRGNSIEGDIAVDDLRLTSGLCSDSTGPDPTDAPVTQYVVTRCDMEGDGSSQNDCRISQDNTDDFDWSRATGKTTSGALHDRRIANVKYPITGPQNARNGEYYFFTEASGTRDGDVARIIFDGDQFRRGGNNCLRYAFTMNGYHIGTLRAYMMKNGNREYAWTLTGDQSPDWKQAAVDLNMNSVSQIGLEAVMIGDFSGDIAVDDVSMSSGRCEFPNHSSLIANNNLETDERWLLCVF</sequence>
<dbReference type="HOGENOM" id="CLU_008233_0_0_1"/>
<keyword evidence="4" id="KW-1185">Reference proteome</keyword>
<dbReference type="EMBL" id="AMQN01003431">
    <property type="status" value="NOT_ANNOTATED_CDS"/>
    <property type="molecule type" value="Genomic_DNA"/>
</dbReference>
<evidence type="ECO:0000313" key="3">
    <source>
        <dbReference type="EnsemblMetazoa" id="CapteP218762"/>
    </source>
</evidence>
<dbReference type="InterPro" id="IPR013320">
    <property type="entry name" value="ConA-like_dom_sf"/>
</dbReference>
<reference evidence="4" key="1">
    <citation type="submission" date="2012-12" db="EMBL/GenBank/DDBJ databases">
        <authorList>
            <person name="Hellsten U."/>
            <person name="Grimwood J."/>
            <person name="Chapman J.A."/>
            <person name="Shapiro H."/>
            <person name="Aerts A."/>
            <person name="Otillar R.P."/>
            <person name="Terry A.Y."/>
            <person name="Boore J.L."/>
            <person name="Simakov O."/>
            <person name="Marletaz F."/>
            <person name="Cho S.-J."/>
            <person name="Edsinger-Gonzales E."/>
            <person name="Havlak P."/>
            <person name="Kuo D.-H."/>
            <person name="Larsson T."/>
            <person name="Lv J."/>
            <person name="Arendt D."/>
            <person name="Savage R."/>
            <person name="Osoegawa K."/>
            <person name="de Jong P."/>
            <person name="Lindberg D.R."/>
            <person name="Seaver E.C."/>
            <person name="Weisblat D.A."/>
            <person name="Putnam N.H."/>
            <person name="Grigoriev I.V."/>
            <person name="Rokhsar D.S."/>
        </authorList>
    </citation>
    <scope>NUCLEOTIDE SEQUENCE</scope>
    <source>
        <strain evidence="4">I ESC-2004</strain>
    </source>
</reference>
<dbReference type="Proteomes" id="UP000014760">
    <property type="component" value="Unassembled WGS sequence"/>
</dbReference>
<dbReference type="Pfam" id="PF00629">
    <property type="entry name" value="MAM"/>
    <property type="match status" value="6"/>
</dbReference>
<feature type="domain" description="MAM" evidence="1">
    <location>
        <begin position="436"/>
        <end position="591"/>
    </location>
</feature>
<feature type="domain" description="MAM" evidence="1">
    <location>
        <begin position="924"/>
        <end position="1098"/>
    </location>
</feature>
<reference evidence="2 4" key="2">
    <citation type="journal article" date="2013" name="Nature">
        <title>Insights into bilaterian evolution from three spiralian genomes.</title>
        <authorList>
            <person name="Simakov O."/>
            <person name="Marletaz F."/>
            <person name="Cho S.J."/>
            <person name="Edsinger-Gonzales E."/>
            <person name="Havlak P."/>
            <person name="Hellsten U."/>
            <person name="Kuo D.H."/>
            <person name="Larsson T."/>
            <person name="Lv J."/>
            <person name="Arendt D."/>
            <person name="Savage R."/>
            <person name="Osoegawa K."/>
            <person name="de Jong P."/>
            <person name="Grimwood J."/>
            <person name="Chapman J.A."/>
            <person name="Shapiro H."/>
            <person name="Aerts A."/>
            <person name="Otillar R.P."/>
            <person name="Terry A.Y."/>
            <person name="Boore J.L."/>
            <person name="Grigoriev I.V."/>
            <person name="Lindberg D.R."/>
            <person name="Seaver E.C."/>
            <person name="Weisblat D.A."/>
            <person name="Putnam N.H."/>
            <person name="Rokhsar D.S."/>
        </authorList>
    </citation>
    <scope>NUCLEOTIDE SEQUENCE</scope>
    <source>
        <strain evidence="2 4">I ESC-2004</strain>
    </source>
</reference>